<accession>A0ABW0W826</accession>
<keyword evidence="3" id="KW-0274">FAD</keyword>
<dbReference type="InterPro" id="IPR036188">
    <property type="entry name" value="FAD/NAD-bd_sf"/>
</dbReference>
<name>A0ABW0W826_9BACL</name>
<feature type="domain" description="FAD dependent oxidoreductase" evidence="5">
    <location>
        <begin position="6"/>
        <end position="357"/>
    </location>
</feature>
<dbReference type="Proteomes" id="UP001596047">
    <property type="component" value="Unassembled WGS sequence"/>
</dbReference>
<organism evidence="6 7">
    <name type="scientific">Paenibacillus solisilvae</name>
    <dbReference type="NCBI Taxonomy" id="2486751"/>
    <lineage>
        <taxon>Bacteria</taxon>
        <taxon>Bacillati</taxon>
        <taxon>Bacillota</taxon>
        <taxon>Bacilli</taxon>
        <taxon>Bacillales</taxon>
        <taxon>Paenibacillaceae</taxon>
        <taxon>Paenibacillus</taxon>
    </lineage>
</organism>
<dbReference type="EC" id="1.5.3.2" evidence="6"/>
<keyword evidence="7" id="KW-1185">Reference proteome</keyword>
<dbReference type="Pfam" id="PF01266">
    <property type="entry name" value="DAO"/>
    <property type="match status" value="1"/>
</dbReference>
<sequence length="377" mass="41697">MTKSYDVIVVGAGSMGMSAGYELARRGMKTLLIDAFDPPHPHGSHHGEPRLIRHAYSGGEAYVRMALRADERWLELEKLTGEKLLERSGVLNMADPAVYSYEVRREAASSFGVQVEWLSGQEIHKRWPNLTLPDHYRGMYEPDAGFLYSEKCVAAYKRLALEAGADWLPHTFVTGIKPEQGSVKVETEGETFAAGHVILSAGAWFKTLEPFITLPIRTIRKVVGWFETADDSFHSDVFPGFTLGGQDGVYYGFPSIDGAGVKIGRHDTGPDWKPGEIPAPFGAYPEDENDLRRVLENFMPGAAGKLLRSAVCKYEHTPDDDFIIDFHPQHPNVLLVGGFSGHGFKFASVVGEISADLIEHRKSGQDLQLFAVSRFAD</sequence>
<evidence type="ECO:0000313" key="7">
    <source>
        <dbReference type="Proteomes" id="UP001596047"/>
    </source>
</evidence>
<evidence type="ECO:0000256" key="1">
    <source>
        <dbReference type="ARBA" id="ARBA00001974"/>
    </source>
</evidence>
<evidence type="ECO:0000256" key="3">
    <source>
        <dbReference type="ARBA" id="ARBA00022827"/>
    </source>
</evidence>
<dbReference type="PANTHER" id="PTHR10961:SF7">
    <property type="entry name" value="FAD DEPENDENT OXIDOREDUCTASE DOMAIN-CONTAINING PROTEIN"/>
    <property type="match status" value="1"/>
</dbReference>
<evidence type="ECO:0000313" key="6">
    <source>
        <dbReference type="EMBL" id="MFC5653843.1"/>
    </source>
</evidence>
<proteinExistence type="predicted"/>
<dbReference type="Gene3D" id="3.50.50.60">
    <property type="entry name" value="FAD/NAD(P)-binding domain"/>
    <property type="match status" value="1"/>
</dbReference>
<dbReference type="InterPro" id="IPR045170">
    <property type="entry name" value="MTOX"/>
</dbReference>
<evidence type="ECO:0000256" key="2">
    <source>
        <dbReference type="ARBA" id="ARBA00022630"/>
    </source>
</evidence>
<keyword evidence="2" id="KW-0285">Flavoprotein</keyword>
<protein>
    <submittedName>
        <fullName evidence="6">N-methyl-L-tryptophan oxidase</fullName>
        <ecNumber evidence="6">1.5.3.2</ecNumber>
    </submittedName>
</protein>
<dbReference type="RefSeq" id="WP_379192810.1">
    <property type="nucleotide sequence ID" value="NZ_JBHSOW010000137.1"/>
</dbReference>
<dbReference type="GO" id="GO:0050131">
    <property type="term" value="F:N-methyl-L-amino-acid oxidase activity"/>
    <property type="evidence" value="ECO:0007669"/>
    <property type="project" value="UniProtKB-EC"/>
</dbReference>
<dbReference type="PANTHER" id="PTHR10961">
    <property type="entry name" value="PEROXISOMAL SARCOSINE OXIDASE"/>
    <property type="match status" value="1"/>
</dbReference>
<keyword evidence="4 6" id="KW-0560">Oxidoreductase</keyword>
<dbReference type="EMBL" id="JBHSOW010000137">
    <property type="protein sequence ID" value="MFC5653843.1"/>
    <property type="molecule type" value="Genomic_DNA"/>
</dbReference>
<evidence type="ECO:0000259" key="5">
    <source>
        <dbReference type="Pfam" id="PF01266"/>
    </source>
</evidence>
<evidence type="ECO:0000256" key="4">
    <source>
        <dbReference type="ARBA" id="ARBA00023002"/>
    </source>
</evidence>
<comment type="cofactor">
    <cofactor evidence="1">
        <name>FAD</name>
        <dbReference type="ChEBI" id="CHEBI:57692"/>
    </cofactor>
</comment>
<dbReference type="SUPFAM" id="SSF51905">
    <property type="entry name" value="FAD/NAD(P)-binding domain"/>
    <property type="match status" value="1"/>
</dbReference>
<gene>
    <name evidence="6" type="primary">solA</name>
    <name evidence="6" type="ORF">ACFPYJ_32980</name>
</gene>
<dbReference type="SUPFAM" id="SSF54373">
    <property type="entry name" value="FAD-linked reductases, C-terminal domain"/>
    <property type="match status" value="1"/>
</dbReference>
<dbReference type="InterPro" id="IPR006076">
    <property type="entry name" value="FAD-dep_OxRdtase"/>
</dbReference>
<dbReference type="NCBIfam" id="NF008425">
    <property type="entry name" value="PRK11259.1"/>
    <property type="match status" value="1"/>
</dbReference>
<comment type="caution">
    <text evidence="6">The sequence shown here is derived from an EMBL/GenBank/DDBJ whole genome shotgun (WGS) entry which is preliminary data.</text>
</comment>
<dbReference type="Gene3D" id="3.30.9.10">
    <property type="entry name" value="D-Amino Acid Oxidase, subunit A, domain 2"/>
    <property type="match status" value="1"/>
</dbReference>
<reference evidence="7" key="1">
    <citation type="journal article" date="2019" name="Int. J. Syst. Evol. Microbiol.">
        <title>The Global Catalogue of Microorganisms (GCM) 10K type strain sequencing project: providing services to taxonomists for standard genome sequencing and annotation.</title>
        <authorList>
            <consortium name="The Broad Institute Genomics Platform"/>
            <consortium name="The Broad Institute Genome Sequencing Center for Infectious Disease"/>
            <person name="Wu L."/>
            <person name="Ma J."/>
        </authorList>
    </citation>
    <scope>NUCLEOTIDE SEQUENCE [LARGE SCALE GENOMIC DNA]</scope>
    <source>
        <strain evidence="7">CGMCC 1.3240</strain>
    </source>
</reference>